<comment type="caution">
    <text evidence="4">The sequence shown here is derived from an EMBL/GenBank/DDBJ whole genome shotgun (WGS) entry which is preliminary data.</text>
</comment>
<dbReference type="InterPro" id="IPR036291">
    <property type="entry name" value="NAD(P)-bd_dom_sf"/>
</dbReference>
<dbReference type="AlphaFoldDB" id="A0AAV7ZPV8"/>
<keyword evidence="1" id="KW-0521">NADP</keyword>
<accession>A0AAV7ZPV8</accession>
<evidence type="ECO:0000256" key="3">
    <source>
        <dbReference type="RuleBase" id="RU000363"/>
    </source>
</evidence>
<dbReference type="Proteomes" id="UP001146793">
    <property type="component" value="Unassembled WGS sequence"/>
</dbReference>
<dbReference type="InterPro" id="IPR002347">
    <property type="entry name" value="SDR_fam"/>
</dbReference>
<dbReference type="Pfam" id="PF00106">
    <property type="entry name" value="adh_short"/>
    <property type="match status" value="1"/>
</dbReference>
<name>A0AAV7ZPV8_9EUKA</name>
<dbReference type="GO" id="GO:0030497">
    <property type="term" value="P:fatty acid elongation"/>
    <property type="evidence" value="ECO:0007669"/>
    <property type="project" value="TreeGrafter"/>
</dbReference>
<dbReference type="PANTHER" id="PTHR43086:SF2">
    <property type="entry name" value="HYDROXYSTEROID DEHYDROGENASE-LIKE PROTEIN 1"/>
    <property type="match status" value="1"/>
</dbReference>
<dbReference type="GO" id="GO:0005783">
    <property type="term" value="C:endoplasmic reticulum"/>
    <property type="evidence" value="ECO:0007669"/>
    <property type="project" value="TreeGrafter"/>
</dbReference>
<dbReference type="PRINTS" id="PR00081">
    <property type="entry name" value="GDHRDH"/>
</dbReference>
<organism evidence="4 5">
    <name type="scientific">Anaeramoeba flamelloides</name>
    <dbReference type="NCBI Taxonomy" id="1746091"/>
    <lineage>
        <taxon>Eukaryota</taxon>
        <taxon>Metamonada</taxon>
        <taxon>Anaeramoebidae</taxon>
        <taxon>Anaeramoeba</taxon>
    </lineage>
</organism>
<comment type="similarity">
    <text evidence="3">Belongs to the short-chain dehydrogenases/reductases (SDR) family.</text>
</comment>
<keyword evidence="2" id="KW-0560">Oxidoreductase</keyword>
<reference evidence="4" key="1">
    <citation type="submission" date="2022-08" db="EMBL/GenBank/DDBJ databases">
        <title>Novel sulphate-reducing endosymbionts in the free-living metamonad Anaeramoeba.</title>
        <authorList>
            <person name="Jerlstrom-Hultqvist J."/>
            <person name="Cepicka I."/>
            <person name="Gallot-Lavallee L."/>
            <person name="Salas-Leiva D."/>
            <person name="Curtis B.A."/>
            <person name="Zahonova K."/>
            <person name="Pipaliya S."/>
            <person name="Dacks J."/>
            <person name="Roger A.J."/>
        </authorList>
    </citation>
    <scope>NUCLEOTIDE SEQUENCE</scope>
    <source>
        <strain evidence="4">Busselton2</strain>
    </source>
</reference>
<dbReference type="EMBL" id="JANTQA010000023">
    <property type="protein sequence ID" value="KAJ3444012.1"/>
    <property type="molecule type" value="Genomic_DNA"/>
</dbReference>
<evidence type="ECO:0000313" key="4">
    <source>
        <dbReference type="EMBL" id="KAJ3444012.1"/>
    </source>
</evidence>
<dbReference type="PIRSF" id="PIRSF000126">
    <property type="entry name" value="11-beta-HSD1"/>
    <property type="match status" value="1"/>
</dbReference>
<evidence type="ECO:0000256" key="2">
    <source>
        <dbReference type="ARBA" id="ARBA00023002"/>
    </source>
</evidence>
<dbReference type="GO" id="GO:0016491">
    <property type="term" value="F:oxidoreductase activity"/>
    <property type="evidence" value="ECO:0007669"/>
    <property type="project" value="UniProtKB-KW"/>
</dbReference>
<dbReference type="Gene3D" id="3.40.50.720">
    <property type="entry name" value="NAD(P)-binding Rossmann-like Domain"/>
    <property type="match status" value="1"/>
</dbReference>
<dbReference type="SUPFAM" id="SSF51735">
    <property type="entry name" value="NAD(P)-binding Rossmann-fold domains"/>
    <property type="match status" value="1"/>
</dbReference>
<sequence>MLLTLLWIIGFITCLRLLHKLVQFVWYHFFRPLPNLRKNFESDKWAVITGGSDGIGKEFALELAKQGFSLVLLSRTESKLNDVKSEALERNPNIKVIVHPIDLSQSPLSIRDEIIGLLDPLEIGVLVNNVGLSIPACEFHLQNDRNNKLLSSLNIKIHLLMTKLMTSKWIKSNQQGYLINLSSSSGIVGSPWISVYSGTKGWIDTWSRSLGSEFEHIQGAKKITVHSLQPSFVSTKMTGMRPSLLCPHPKVIPIDCFRQIQTHTSIAPYWIHALFNGFFRAFPQIGGWFMNKEMKKLLIRVKRYQKKQLEKQKQLENHNQEKN</sequence>
<proteinExistence type="inferred from homology"/>
<dbReference type="PANTHER" id="PTHR43086">
    <property type="entry name" value="VERY-LONG-CHAIN 3-OXOOACYL-COA REDUCTASE"/>
    <property type="match status" value="1"/>
</dbReference>
<gene>
    <name evidence="4" type="ORF">M0812_09861</name>
</gene>
<evidence type="ECO:0000256" key="1">
    <source>
        <dbReference type="ARBA" id="ARBA00022857"/>
    </source>
</evidence>
<protein>
    <submittedName>
        <fullName evidence="4">Uncharacterized protein</fullName>
    </submittedName>
</protein>
<evidence type="ECO:0000313" key="5">
    <source>
        <dbReference type="Proteomes" id="UP001146793"/>
    </source>
</evidence>
<dbReference type="PRINTS" id="PR00080">
    <property type="entry name" value="SDRFAMILY"/>
</dbReference>
<dbReference type="CDD" id="cd05356">
    <property type="entry name" value="17beta-HSD1_like_SDR_c"/>
    <property type="match status" value="1"/>
</dbReference>